<dbReference type="Proteomes" id="UP000309601">
    <property type="component" value="Unassembled WGS sequence"/>
</dbReference>
<dbReference type="PANTHER" id="PTHR11073:SF1">
    <property type="entry name" value="CALNEXIN 14D-RELATED"/>
    <property type="match status" value="1"/>
</dbReference>
<dbReference type="InterPro" id="IPR018124">
    <property type="entry name" value="Calret/calnex_CS"/>
</dbReference>
<protein>
    <submittedName>
        <fullName evidence="21">Calreticulin-domain-containing protein</fullName>
    </submittedName>
</protein>
<reference evidence="22 23" key="1">
    <citation type="submission" date="2019-03" db="EMBL/GenBank/DDBJ databases">
        <title>Sequencing 25 genomes of Wallemia mellicola.</title>
        <authorList>
            <person name="Gostincar C."/>
        </authorList>
    </citation>
    <scope>NUCLEOTIDE SEQUENCE [LARGE SCALE GENOMIC DNA]</scope>
    <source>
        <strain evidence="21 23">EXF-1274</strain>
        <strain evidence="20 22">EXF-1277</strain>
    </source>
</reference>
<dbReference type="EMBL" id="SPRV01000056">
    <property type="protein sequence ID" value="TIC59821.1"/>
    <property type="molecule type" value="Genomic_DNA"/>
</dbReference>
<evidence type="ECO:0000256" key="17">
    <source>
        <dbReference type="PIRSR" id="PIRSR601580-3"/>
    </source>
</evidence>
<keyword evidence="9" id="KW-0106">Calcium</keyword>
<dbReference type="GO" id="GO:0051082">
    <property type="term" value="F:unfolded protein binding"/>
    <property type="evidence" value="ECO:0007669"/>
    <property type="project" value="InterPro"/>
</dbReference>
<organism evidence="21 23">
    <name type="scientific">Wallemia mellicola</name>
    <dbReference type="NCBI Taxonomy" id="1708541"/>
    <lineage>
        <taxon>Eukaryota</taxon>
        <taxon>Fungi</taxon>
        <taxon>Dikarya</taxon>
        <taxon>Basidiomycota</taxon>
        <taxon>Wallemiomycotina</taxon>
        <taxon>Wallemiomycetes</taxon>
        <taxon>Wallemiales</taxon>
        <taxon>Wallemiaceae</taxon>
        <taxon>Wallemia</taxon>
    </lineage>
</organism>
<dbReference type="GO" id="GO:0006457">
    <property type="term" value="P:protein folding"/>
    <property type="evidence" value="ECO:0007669"/>
    <property type="project" value="InterPro"/>
</dbReference>
<evidence type="ECO:0000313" key="22">
    <source>
        <dbReference type="Proteomes" id="UP000305362"/>
    </source>
</evidence>
<dbReference type="Pfam" id="PF00262">
    <property type="entry name" value="Calreticulin"/>
    <property type="match status" value="1"/>
</dbReference>
<feature type="region of interest" description="Disordered" evidence="19">
    <location>
        <begin position="508"/>
        <end position="539"/>
    </location>
</feature>
<dbReference type="SUPFAM" id="SSF49899">
    <property type="entry name" value="Concanavalin A-like lectins/glucanases"/>
    <property type="match status" value="2"/>
</dbReference>
<gene>
    <name evidence="21" type="ORF">E3Q02_02120</name>
    <name evidence="20" type="ORF">E3Q03_03695</name>
</gene>
<dbReference type="GO" id="GO:0030246">
    <property type="term" value="F:carbohydrate binding"/>
    <property type="evidence" value="ECO:0007669"/>
    <property type="project" value="UniProtKB-KW"/>
</dbReference>
<dbReference type="InterPro" id="IPR001580">
    <property type="entry name" value="Calret/calnex"/>
</dbReference>
<dbReference type="Gene3D" id="2.60.120.200">
    <property type="match status" value="1"/>
</dbReference>
<comment type="function">
    <text evidence="15">Calcium-binding protein that interacts with newly synthesized monoglucosylated glycoproteins in the endoplasmic reticulum. It may act in assisting protein assembly and/or in the retention within the ER of unassembled protein subunits. It seems to play a major role in the quality control apparatus of the ER by the retention of incorrectly folded proteins.</text>
</comment>
<keyword evidence="6" id="KW-0430">Lectin</keyword>
<dbReference type="GO" id="GO:0005509">
    <property type="term" value="F:calcium ion binding"/>
    <property type="evidence" value="ECO:0007669"/>
    <property type="project" value="InterPro"/>
</dbReference>
<feature type="transmembrane region" description="Helical" evidence="18">
    <location>
        <begin position="473"/>
        <end position="495"/>
    </location>
</feature>
<keyword evidence="12 17" id="KW-1015">Disulfide bond</keyword>
<evidence type="ECO:0000256" key="1">
    <source>
        <dbReference type="ARBA" id="ARBA00004389"/>
    </source>
</evidence>
<evidence type="ECO:0000256" key="11">
    <source>
        <dbReference type="ARBA" id="ARBA00023136"/>
    </source>
</evidence>
<dbReference type="EMBL" id="SPRW01000020">
    <property type="protein sequence ID" value="TIC65564.1"/>
    <property type="molecule type" value="Genomic_DNA"/>
</dbReference>
<evidence type="ECO:0000256" key="6">
    <source>
        <dbReference type="ARBA" id="ARBA00022734"/>
    </source>
</evidence>
<keyword evidence="11 18" id="KW-0472">Membrane</keyword>
<dbReference type="FunFam" id="2.60.120.200:FF:000048">
    <property type="entry name" value="Calnexin homolog"/>
    <property type="match status" value="1"/>
</dbReference>
<keyword evidence="7" id="KW-0677">Repeat</keyword>
<dbReference type="InterPro" id="IPR013320">
    <property type="entry name" value="ConA-like_dom_sf"/>
</dbReference>
<evidence type="ECO:0000256" key="5">
    <source>
        <dbReference type="ARBA" id="ARBA00022729"/>
    </source>
</evidence>
<dbReference type="PRINTS" id="PR00626">
    <property type="entry name" value="CALRETICULIN"/>
</dbReference>
<evidence type="ECO:0000256" key="15">
    <source>
        <dbReference type="ARBA" id="ARBA00037525"/>
    </source>
</evidence>
<dbReference type="GO" id="GO:0005789">
    <property type="term" value="C:endoplasmic reticulum membrane"/>
    <property type="evidence" value="ECO:0007669"/>
    <property type="project" value="UniProtKB-SubCell"/>
</dbReference>
<accession>A0AB38MW23</accession>
<feature type="region of interest" description="Disordered" evidence="19">
    <location>
        <begin position="251"/>
        <end position="281"/>
    </location>
</feature>
<dbReference type="FunFam" id="2.10.250.10:FF:000001">
    <property type="entry name" value="Calnexin homolog"/>
    <property type="match status" value="1"/>
</dbReference>
<keyword evidence="8 18" id="KW-0256">Endoplasmic reticulum</keyword>
<evidence type="ECO:0000256" key="3">
    <source>
        <dbReference type="ARBA" id="ARBA00022692"/>
    </source>
</evidence>
<evidence type="ECO:0000256" key="9">
    <source>
        <dbReference type="ARBA" id="ARBA00022837"/>
    </source>
</evidence>
<keyword evidence="4" id="KW-0479">Metal-binding</keyword>
<evidence type="ECO:0000256" key="2">
    <source>
        <dbReference type="ARBA" id="ARBA00010983"/>
    </source>
</evidence>
<keyword evidence="10 18" id="KW-1133">Transmembrane helix</keyword>
<evidence type="ECO:0000256" key="19">
    <source>
        <dbReference type="SAM" id="MobiDB-lite"/>
    </source>
</evidence>
<evidence type="ECO:0000256" key="4">
    <source>
        <dbReference type="ARBA" id="ARBA00022723"/>
    </source>
</evidence>
<keyword evidence="3 18" id="KW-0812">Transmembrane</keyword>
<dbReference type="GO" id="GO:0036503">
    <property type="term" value="P:ERAD pathway"/>
    <property type="evidence" value="ECO:0007669"/>
    <property type="project" value="TreeGrafter"/>
</dbReference>
<keyword evidence="14 18" id="KW-0143">Chaperone</keyword>
<feature type="disulfide bond" evidence="17">
    <location>
        <begin position="124"/>
        <end position="157"/>
    </location>
</feature>
<evidence type="ECO:0000256" key="10">
    <source>
        <dbReference type="ARBA" id="ARBA00022989"/>
    </source>
</evidence>
<dbReference type="PANTHER" id="PTHR11073">
    <property type="entry name" value="CALRETICULIN AND CALNEXIN"/>
    <property type="match status" value="1"/>
</dbReference>
<dbReference type="PROSITE" id="PS00803">
    <property type="entry name" value="CALRETICULIN_1"/>
    <property type="match status" value="1"/>
</dbReference>
<sequence>MPPRHVITFHDNFHHQMKTNAAIAIASVAAVAQAATYTPTNIKAPFIEQFDENWESRWKQPASSRFVVKEPEVYPGIDDDKGLVAIQKAAKYAISSTFDEIVNPAGEKPLVVQYEVKLQEGLECGGAYIKLLSEGFGEDSTMTSDTPYTIMFGPDKCGMTNKVHFILRHKNPLTGEVEEKHLDNPPSIKQSKTTALYTLIVNPDNTYEILINNETVKSGSLFKDFTPPVNPLREIDDPHDTKPADWVDEAVIPDPNATKPDDWDENAPKQIRDPNATKPAGWNEDVEAFIPDPSTEKPAEWDDDEDGEFVAPLVPNPDCDLTVGCGKWEAPLIANPNYRGKWHPDMIVNPNFKGPWSPRKIPNPTYFEDKEPSAITPISGVGFEIWTMSRGILFDNIYVGYSKDDAKAFADETYAIKKPIEEKREREALEATVHDPSESEGFEALAFVRKNLIDFVAKFNADPVLAFKERWDVAGVLGAAIAAFLGLLGTLISIIGGTTAATSAAPNAALKGKQVKKDAPETSDKKDEPSAKATATDAGENNVTKRNLIDLSSSTSPTNVVMTISSKKDRELDVEDYLYLLPKGPNVTKSDINYNSNGKSDYNELGFLKRGVDGAFTSEHKEFYHFVREKTKEVGY</sequence>
<evidence type="ECO:0000256" key="16">
    <source>
        <dbReference type="ARBA" id="ARBA00046288"/>
    </source>
</evidence>
<dbReference type="Gene3D" id="2.10.250.10">
    <property type="entry name" value="Calreticulin/calnexin, P domain"/>
    <property type="match status" value="1"/>
</dbReference>
<evidence type="ECO:0000313" key="23">
    <source>
        <dbReference type="Proteomes" id="UP000309601"/>
    </source>
</evidence>
<dbReference type="PROSITE" id="PS00804">
    <property type="entry name" value="CALRETICULIN_2"/>
    <property type="match status" value="1"/>
</dbReference>
<comment type="caution">
    <text evidence="21">The sequence shown here is derived from an EMBL/GenBank/DDBJ whole genome shotgun (WGS) entry which is preliminary data.</text>
</comment>
<dbReference type="PROSITE" id="PS00805">
    <property type="entry name" value="CALRETICULIN_REPEAT"/>
    <property type="match status" value="1"/>
</dbReference>
<comment type="similarity">
    <text evidence="2 18">Belongs to the calreticulin family.</text>
</comment>
<evidence type="ECO:0000313" key="21">
    <source>
        <dbReference type="EMBL" id="TIC65564.1"/>
    </source>
</evidence>
<dbReference type="InterPro" id="IPR009033">
    <property type="entry name" value="Calreticulin/calnexin_P_dom_sf"/>
</dbReference>
<proteinExistence type="inferred from homology"/>
<evidence type="ECO:0000256" key="18">
    <source>
        <dbReference type="RuleBase" id="RU362126"/>
    </source>
</evidence>
<name>A0AB38MW23_9BASI</name>
<keyword evidence="13" id="KW-0325">Glycoprotein</keyword>
<evidence type="ECO:0000256" key="8">
    <source>
        <dbReference type="ARBA" id="ARBA00022824"/>
    </source>
</evidence>
<keyword evidence="5" id="KW-0732">Signal</keyword>
<comment type="subcellular location">
    <subcellularLocation>
        <location evidence="16">Endomembrane system</location>
        <topology evidence="16">Single-pass type I membrane protein</topology>
    </subcellularLocation>
    <subcellularLocation>
        <location evidence="1">Endoplasmic reticulum membrane</location>
        <topology evidence="1">Single-pass membrane protein</topology>
    </subcellularLocation>
</comment>
<feature type="compositionally biased region" description="Basic and acidic residues" evidence="19">
    <location>
        <begin position="515"/>
        <end position="530"/>
    </location>
</feature>
<dbReference type="SUPFAM" id="SSF63887">
    <property type="entry name" value="P-domain of calnexin/calreticulin"/>
    <property type="match status" value="1"/>
</dbReference>
<evidence type="ECO:0000256" key="14">
    <source>
        <dbReference type="ARBA" id="ARBA00023186"/>
    </source>
</evidence>
<evidence type="ECO:0000256" key="13">
    <source>
        <dbReference type="ARBA" id="ARBA00023180"/>
    </source>
</evidence>
<dbReference type="AlphaFoldDB" id="A0AB38MW23"/>
<evidence type="ECO:0000313" key="20">
    <source>
        <dbReference type="EMBL" id="TIC59821.1"/>
    </source>
</evidence>
<dbReference type="Proteomes" id="UP000305362">
    <property type="component" value="Unassembled WGS sequence"/>
</dbReference>
<evidence type="ECO:0000256" key="7">
    <source>
        <dbReference type="ARBA" id="ARBA00022737"/>
    </source>
</evidence>
<evidence type="ECO:0000256" key="12">
    <source>
        <dbReference type="ARBA" id="ARBA00023157"/>
    </source>
</evidence>